<dbReference type="InterPro" id="IPR003156">
    <property type="entry name" value="DHHA1_dom"/>
</dbReference>
<dbReference type="InterPro" id="IPR051319">
    <property type="entry name" value="Oligoribo/pAp-PDE_c-di-AMP_PDE"/>
</dbReference>
<dbReference type="SUPFAM" id="SSF64182">
    <property type="entry name" value="DHH phosphoesterases"/>
    <property type="match status" value="1"/>
</dbReference>
<reference evidence="3 4" key="1">
    <citation type="journal article" date="2024" name="Int. J. Syst. Evol. Microbiol.">
        <title>Clostridium omnivorum sp. nov., isolated from anoxic soil under the treatment of reductive soil disinfestation.</title>
        <authorList>
            <person name="Ueki A."/>
            <person name="Tonouchi A."/>
            <person name="Kaku N."/>
            <person name="Honma S."/>
            <person name="Ueki K."/>
        </authorList>
    </citation>
    <scope>NUCLEOTIDE SEQUENCE [LARGE SCALE GENOMIC DNA]</scope>
    <source>
        <strain evidence="3 4">E14</strain>
    </source>
</reference>
<organism evidence="3 4">
    <name type="scientific">Clostridium omnivorum</name>
    <dbReference type="NCBI Taxonomy" id="1604902"/>
    <lineage>
        <taxon>Bacteria</taxon>
        <taxon>Bacillati</taxon>
        <taxon>Bacillota</taxon>
        <taxon>Clostridia</taxon>
        <taxon>Eubacteriales</taxon>
        <taxon>Clostridiaceae</taxon>
        <taxon>Clostridium</taxon>
    </lineage>
</organism>
<dbReference type="Pfam" id="PF02272">
    <property type="entry name" value="DHHA1"/>
    <property type="match status" value="1"/>
</dbReference>
<feature type="domain" description="DHHA1" evidence="2">
    <location>
        <begin position="242"/>
        <end position="308"/>
    </location>
</feature>
<comment type="caution">
    <text evidence="3">The sequence shown here is derived from an EMBL/GenBank/DDBJ whole genome shotgun (WGS) entry which is preliminary data.</text>
</comment>
<evidence type="ECO:0000259" key="2">
    <source>
        <dbReference type="Pfam" id="PF02272"/>
    </source>
</evidence>
<accession>A0ABQ5NBX7</accession>
<protein>
    <submittedName>
        <fullName evidence="3">DHH family protein</fullName>
    </submittedName>
</protein>
<dbReference type="PANTHER" id="PTHR47618">
    <property type="entry name" value="BIFUNCTIONAL OLIGORIBONUCLEASE AND PAP PHOSPHATASE NRNA"/>
    <property type="match status" value="1"/>
</dbReference>
<evidence type="ECO:0000259" key="1">
    <source>
        <dbReference type="Pfam" id="PF01368"/>
    </source>
</evidence>
<feature type="domain" description="DDH" evidence="1">
    <location>
        <begin position="17"/>
        <end position="157"/>
    </location>
</feature>
<keyword evidence="4" id="KW-1185">Reference proteome</keyword>
<dbReference type="EMBL" id="BRXR01000001">
    <property type="protein sequence ID" value="GLC32702.1"/>
    <property type="molecule type" value="Genomic_DNA"/>
</dbReference>
<dbReference type="Gene3D" id="3.10.310.30">
    <property type="match status" value="1"/>
</dbReference>
<evidence type="ECO:0000313" key="4">
    <source>
        <dbReference type="Proteomes" id="UP001208567"/>
    </source>
</evidence>
<evidence type="ECO:0000313" key="3">
    <source>
        <dbReference type="EMBL" id="GLC32702.1"/>
    </source>
</evidence>
<sequence>MMINNDVIEAILNSKNIGISFHTSPDGDALGSALALMLALKKIGKNTYIVSRDEVPEIYRFLPYYECASKMIEKVQDDTDTVLILDCGNVARISGEVNFDNNSYKVINVDHHLSNDMYGALNYVDCKAAAVGEIVFDVINQLNITIDKDIAVCLYTALLTDTGGFKHSNTTIKTHSIAGELINLEIDFSEIHRKLFENKKLERVKLYSKIIDSMELYNNNKLCVMGITKDLLNSVGISEASDTSDIISIGMEIDTVEVAILVKETDAGTKISLRSKDKVDVRKIAETFGGGGHTKAAGLSIDKSYSEAKSMIINSVKGELH</sequence>
<dbReference type="Proteomes" id="UP001208567">
    <property type="component" value="Unassembled WGS sequence"/>
</dbReference>
<name>A0ABQ5NBX7_9CLOT</name>
<proteinExistence type="predicted"/>
<dbReference type="InterPro" id="IPR001667">
    <property type="entry name" value="DDH_dom"/>
</dbReference>
<dbReference type="PANTHER" id="PTHR47618:SF1">
    <property type="entry name" value="BIFUNCTIONAL OLIGORIBONUCLEASE AND PAP PHOSPHATASE NRNA"/>
    <property type="match status" value="1"/>
</dbReference>
<dbReference type="Gene3D" id="3.90.1640.10">
    <property type="entry name" value="inorganic pyrophosphatase (n-terminal core)"/>
    <property type="match status" value="1"/>
</dbReference>
<dbReference type="InterPro" id="IPR038763">
    <property type="entry name" value="DHH_sf"/>
</dbReference>
<dbReference type="Pfam" id="PF01368">
    <property type="entry name" value="DHH"/>
    <property type="match status" value="1"/>
</dbReference>
<gene>
    <name evidence="3" type="ORF">bsdE14_41120</name>
</gene>